<organism evidence="2 3">
    <name type="scientific">Streptomyces camelliae</name>
    <dbReference type="NCBI Taxonomy" id="3004093"/>
    <lineage>
        <taxon>Bacteria</taxon>
        <taxon>Bacillati</taxon>
        <taxon>Actinomycetota</taxon>
        <taxon>Actinomycetes</taxon>
        <taxon>Kitasatosporales</taxon>
        <taxon>Streptomycetaceae</taxon>
        <taxon>Streptomyces</taxon>
    </lineage>
</organism>
<dbReference type="PANTHER" id="PTHR36453">
    <property type="entry name" value="SECRETED PROTEIN-RELATED"/>
    <property type="match status" value="1"/>
</dbReference>
<dbReference type="Gene3D" id="2.160.20.10">
    <property type="entry name" value="Single-stranded right-handed beta-helix, Pectin lyase-like"/>
    <property type="match status" value="2"/>
</dbReference>
<evidence type="ECO:0000313" key="3">
    <source>
        <dbReference type="Proteomes" id="UP001212326"/>
    </source>
</evidence>
<dbReference type="Proteomes" id="UP001212326">
    <property type="component" value="Chromosome"/>
</dbReference>
<evidence type="ECO:0000256" key="1">
    <source>
        <dbReference type="SAM" id="SignalP"/>
    </source>
</evidence>
<dbReference type="InterPro" id="IPR009784">
    <property type="entry name" value="DUF1349"/>
</dbReference>
<feature type="signal peptide" evidence="1">
    <location>
        <begin position="1"/>
        <end position="35"/>
    </location>
</feature>
<evidence type="ECO:0000313" key="2">
    <source>
        <dbReference type="EMBL" id="WBO68736.1"/>
    </source>
</evidence>
<dbReference type="RefSeq" id="WP_270085963.1">
    <property type="nucleotide sequence ID" value="NZ_CP115300.1"/>
</dbReference>
<dbReference type="InterPro" id="IPR011050">
    <property type="entry name" value="Pectin_lyase_fold/virulence"/>
</dbReference>
<dbReference type="EMBL" id="CP115300">
    <property type="protein sequence ID" value="WBO68736.1"/>
    <property type="molecule type" value="Genomic_DNA"/>
</dbReference>
<dbReference type="InterPro" id="IPR006626">
    <property type="entry name" value="PbH1"/>
</dbReference>
<keyword evidence="1" id="KW-0732">Signal</keyword>
<sequence length="1052" mass="109635">MRPTRSRPALRDRLRPCLAALALLTASAGAVVAQAVPASAATSATLYVSPSGTGTVCSTSQPCSLTQAKTNVRAMNNSMTGDIVVEVADGTYRLTDPLTFTAADSGTGGHSVIWQAAPGARPVITGAQRATGWTLHDPAKNIWQANVGTGFDTRQLYVDGVLATRARSSVNRADLTATTSGYTFTNTALNYLNSLAAPSRTEIHGIGSFTDRYSPVSGISNGTITMDQPAWDDNTFGYDTLTKPFRSGPLYIENAYEFLDTAGEWYLDTGTGTLYYKPLAGQNMSTADVEVPKLQSLVDVGGSYASPATHITFSGLQFSGTSWLGPSTHGYASQQTGAYLTGTWDRPSDALTSCQGGCPLFEATRPHWDQMPAAVQVSAADHITFTGNRFTQLGQVGLGIGQDANAHATGVGLGADTVTATGNVFTQDAGGGIVVGGLQADAHHPSDSRMTNKNITLSNNVIHDVALDYRDMSAILATYVNGATVSHNEVYNLPYSGLTIGYGWGTNDPGGSQDYVNRGLYNYQPIYSTPTTAANNHITDNSIHDVMQQMNDGGCLYTLSASPGSTFERNYCHTNNNYYGFYHDEGSRNFTDTNNVFRNVGRWSHQNGTSTNNTGALTLQDNWTTTPSTDIFNGGRGDVVSGTVVVSDGNWPSGARTVMDNAGIQPQYRPLTMDPVTAPYSSYSSTPALTGQSGGSFTVTDAGADIWGAGGQHDDAYGTAYLANSAVAGTSVTARVDNVDNTNGWAKAGVVLRNSLTGNGSSPGYAVAAATPGHGVCFQWDSTADGYLDQMSCTSSTVKAPVWVRLTRTATQVSAFYSTDGAGFTQIGAAVTLPSMAATQDAGVIHSAHSTTVGSATFSNLRIVTSPFKAYGSIPAAVGQSQGVTSLTNAGIDTWATSSQHDDDYSAAYQSGAAGTSSTVTVHVDSQDNTNAWGKAGLMLRNDITGAGSSTGYLVLVATPGNGVTLSSDSDGDGYLDSNTTKTGSAAIAPVWLRLVRNGDSVTGSYSANGTTWTTVGTATLTGANSTEDAGMFFTAHGGAPGTAKFSQFSVS</sequence>
<gene>
    <name evidence="2" type="ORF">O1G22_41015</name>
</gene>
<dbReference type="SMART" id="SM00710">
    <property type="entry name" value="PbH1"/>
    <property type="match status" value="8"/>
</dbReference>
<proteinExistence type="predicted"/>
<dbReference type="InterPro" id="IPR012334">
    <property type="entry name" value="Pectin_lyas_fold"/>
</dbReference>
<keyword evidence="3" id="KW-1185">Reference proteome</keyword>
<dbReference type="Pfam" id="PF07081">
    <property type="entry name" value="DUF1349"/>
    <property type="match status" value="1"/>
</dbReference>
<dbReference type="Gene3D" id="2.60.120.200">
    <property type="match status" value="2"/>
</dbReference>
<dbReference type="PANTHER" id="PTHR36453:SF2">
    <property type="entry name" value="APPLE DOMAIN-CONTAINING PROTEIN"/>
    <property type="match status" value="1"/>
</dbReference>
<dbReference type="SUPFAM" id="SSF49899">
    <property type="entry name" value="Concanavalin A-like lectins/glucanases"/>
    <property type="match status" value="1"/>
</dbReference>
<dbReference type="SUPFAM" id="SSF51126">
    <property type="entry name" value="Pectin lyase-like"/>
    <property type="match status" value="2"/>
</dbReference>
<accession>A0ABY7PDQ6</accession>
<dbReference type="InterPro" id="IPR013320">
    <property type="entry name" value="ConA-like_dom_sf"/>
</dbReference>
<reference evidence="2 3" key="1">
    <citation type="submission" date="2022-12" db="EMBL/GenBank/DDBJ databases">
        <authorList>
            <person name="Mo P."/>
        </authorList>
    </citation>
    <scope>NUCLEOTIDE SEQUENCE [LARGE SCALE GENOMIC DNA]</scope>
    <source>
        <strain evidence="2 3">HUAS 2-6</strain>
    </source>
</reference>
<protein>
    <submittedName>
        <fullName evidence="2">DUF1349 domain-containing protein</fullName>
    </submittedName>
</protein>
<feature type="chain" id="PRO_5045662134" evidence="1">
    <location>
        <begin position="36"/>
        <end position="1052"/>
    </location>
</feature>
<name>A0ABY7PDQ6_9ACTN</name>